<protein>
    <submittedName>
        <fullName evidence="2">Dockerin type I repeat-containing domain protein</fullName>
    </submittedName>
</protein>
<evidence type="ECO:0000313" key="2">
    <source>
        <dbReference type="EMBL" id="ERJ89237.1"/>
    </source>
</evidence>
<feature type="domain" description="EF-hand" evidence="1">
    <location>
        <begin position="844"/>
        <end position="879"/>
    </location>
</feature>
<dbReference type="SUPFAM" id="SSF82220">
    <property type="entry name" value="Tp47 lipoprotein, N-terminal domain"/>
    <property type="match status" value="1"/>
</dbReference>
<evidence type="ECO:0000313" key="3">
    <source>
        <dbReference type="Proteomes" id="UP000016662"/>
    </source>
</evidence>
<dbReference type="GO" id="GO:0005509">
    <property type="term" value="F:calcium ion binding"/>
    <property type="evidence" value="ECO:0007669"/>
    <property type="project" value="InterPro"/>
</dbReference>
<dbReference type="SUPFAM" id="SSF63446">
    <property type="entry name" value="Type I dockerin domain"/>
    <property type="match status" value="1"/>
</dbReference>
<dbReference type="AlphaFoldDB" id="U2KAE3"/>
<dbReference type="PATRIC" id="fig|411473.3.peg.2513"/>
<name>U2KAE3_9FIRM</name>
<comment type="caution">
    <text evidence="2">The sequence shown here is derived from an EMBL/GenBank/DDBJ whole genome shotgun (WGS) entry which is preliminary data.</text>
</comment>
<dbReference type="InterPro" id="IPR038031">
    <property type="entry name" value="Tp47_mid_C_dom"/>
</dbReference>
<dbReference type="InterPro" id="IPR029221">
    <property type="entry name" value="PBP-Tp47_A"/>
</dbReference>
<evidence type="ECO:0000259" key="1">
    <source>
        <dbReference type="PROSITE" id="PS50222"/>
    </source>
</evidence>
<dbReference type="EMBL" id="AWVF01000387">
    <property type="protein sequence ID" value="ERJ89237.1"/>
    <property type="molecule type" value="Genomic_DNA"/>
</dbReference>
<dbReference type="InterPro" id="IPR002105">
    <property type="entry name" value="Dockerin_1_rpt"/>
</dbReference>
<dbReference type="eggNOG" id="ENOG502Z7KT">
    <property type="taxonomic scope" value="Bacteria"/>
</dbReference>
<keyword evidence="3" id="KW-1185">Reference proteome</keyword>
<dbReference type="HOGENOM" id="CLU_323874_0_0_9"/>
<dbReference type="PROSITE" id="PS50222">
    <property type="entry name" value="EF_HAND_2"/>
    <property type="match status" value="1"/>
</dbReference>
<dbReference type="Gene3D" id="2.60.40.1300">
    <property type="entry name" value="Penicillin-binding protein Tp47, domain C"/>
    <property type="match status" value="1"/>
</dbReference>
<dbReference type="InterPro" id="IPR036154">
    <property type="entry name" value="Tp47_N_sf"/>
</dbReference>
<dbReference type="OrthoDB" id="1828934at2"/>
<gene>
    <name evidence="2" type="ORF">RUMCAL_02992</name>
</gene>
<dbReference type="Gene3D" id="1.10.1330.10">
    <property type="entry name" value="Dockerin domain"/>
    <property type="match status" value="1"/>
</dbReference>
<dbReference type="InterPro" id="IPR029218">
    <property type="entry name" value="PBP-Tp47_dom_C"/>
</dbReference>
<dbReference type="SUPFAM" id="SSF81986">
    <property type="entry name" value="Tp47 lipoprotein, middle and C-terminal domains"/>
    <property type="match status" value="1"/>
</dbReference>
<proteinExistence type="predicted"/>
<organism evidence="2 3">
    <name type="scientific">Ruminococcus callidus ATCC 27760</name>
    <dbReference type="NCBI Taxonomy" id="411473"/>
    <lineage>
        <taxon>Bacteria</taxon>
        <taxon>Bacillati</taxon>
        <taxon>Bacillota</taxon>
        <taxon>Clostridia</taxon>
        <taxon>Eubacteriales</taxon>
        <taxon>Oscillospiraceae</taxon>
        <taxon>Ruminococcus</taxon>
    </lineage>
</organism>
<reference evidence="2 3" key="1">
    <citation type="submission" date="2013-07" db="EMBL/GenBank/DDBJ databases">
        <authorList>
            <person name="Weinstock G."/>
            <person name="Sodergren E."/>
            <person name="Wylie T."/>
            <person name="Fulton L."/>
            <person name="Fulton R."/>
            <person name="Fronick C."/>
            <person name="O'Laughlin M."/>
            <person name="Godfrey J."/>
            <person name="Miner T."/>
            <person name="Herter B."/>
            <person name="Appelbaum E."/>
            <person name="Cordes M."/>
            <person name="Lek S."/>
            <person name="Wollam A."/>
            <person name="Pepin K.H."/>
            <person name="Palsikar V.B."/>
            <person name="Mitreva M."/>
            <person name="Wilson R.K."/>
        </authorList>
    </citation>
    <scope>NUCLEOTIDE SEQUENCE [LARGE SCALE GENOMIC DNA]</scope>
    <source>
        <strain evidence="2 3">ATCC 27760</strain>
    </source>
</reference>
<dbReference type="Pfam" id="PF14888">
    <property type="entry name" value="PBP-Tp47_c"/>
    <property type="match status" value="1"/>
</dbReference>
<dbReference type="STRING" id="411473.RUMCAL_02992"/>
<dbReference type="InterPro" id="IPR002048">
    <property type="entry name" value="EF_hand_dom"/>
</dbReference>
<dbReference type="Proteomes" id="UP000016662">
    <property type="component" value="Unassembled WGS sequence"/>
</dbReference>
<dbReference type="Pfam" id="PF00404">
    <property type="entry name" value="Dockerin_1"/>
    <property type="match status" value="1"/>
</dbReference>
<accession>U2KAE3</accession>
<dbReference type="InterPro" id="IPR011432">
    <property type="entry name" value="Shr-like_HID"/>
</dbReference>
<sequence length="892" mass="95366">MQHGRKIQEVTMREINWKKLVGAASAAVLAATQVAPAITAYAEEAGTTDYVYCAASLTWAEYWENEGVYLDSAADGNWEASSADADSHGETDLGAYDAVTRATSNHGLHRGSYQCTVKVFDTEGNSYDYTGRGQNESVDVVSNRDAGTTTVMVDGKAAGAYDHSVIVGPKYVPVAVPAADYEDFKKAYTVYENGTEVKGGYTEKNLVNIDEEIQVDANTSGIKVAEKQEDGTFQFSKRSTSETPDGKVVDKDAVEISEVQHDSGYGDFIRVDINGDYGDLGAHMYAVRWDYYGDGDTVLATYGTKFAADNWMHKSMGIQLGLTKSDRCQLPEGTDGYGRWDVTVYATGYQDFTFTVDNEPEQYVYGTMNLPYADYYYGELGNKTDTTDGKISYDADLAGNAGMRAEGTYDAVTSATGKKWNSMFADTTYSSEADENGGGKILGVSGVEVAIEQSLYDQLTADAKDSKTSGVLGSLFAGFTPNEDQTVVPAAYKQLFADGTLSATITAEPEVDLTNVTPTLKTDSKYGDYQLKMDGLDLGEGNLVYGVIVKTKTGNYGMLQLENIWKGGSELAWSAGFKTKEVHGNSLRSTPYAATSGDTIVEISYLTSKGEYSVHLADGLYLPKKHNGTVNAESVAVAAGSIPVTLADLPEDFSAAVSADTLTGAAYADGKMTFDAKSVLPGSYTITVSDESGVYAPLSTSVILTTDAMPAAYDAEKGAVVPAKGAAADDLAAYLKNVSKVTVNDTTYEATGKHGVKIIDPTTGEIHADAETRDGAVFTKSGTYKLTVEATGYTTPLTFEVKIEVTDSRADVDLDGRVDSTDVFYMMLYTANISAGNADFVLSEDAEKNKQMIAAADVDGNGSVDSTDAFYALYYVASKGAGVNVTWEDIIK</sequence>
<dbReference type="Pfam" id="PF14889">
    <property type="entry name" value="PBP-Tp47_a"/>
    <property type="match status" value="1"/>
</dbReference>
<dbReference type="InterPro" id="IPR036439">
    <property type="entry name" value="Dockerin_dom_sf"/>
</dbReference>
<dbReference type="GO" id="GO:0004553">
    <property type="term" value="F:hydrolase activity, hydrolyzing O-glycosyl compounds"/>
    <property type="evidence" value="ECO:0007669"/>
    <property type="project" value="InterPro"/>
</dbReference>
<dbReference type="GO" id="GO:0000272">
    <property type="term" value="P:polysaccharide catabolic process"/>
    <property type="evidence" value="ECO:0007669"/>
    <property type="project" value="InterPro"/>
</dbReference>
<dbReference type="Pfam" id="PF07550">
    <property type="entry name" value="Shr-like_HID"/>
    <property type="match status" value="1"/>
</dbReference>
<dbReference type="InterPro" id="IPR038698">
    <property type="entry name" value="PBP_Tp47_domC_sf"/>
</dbReference>